<dbReference type="SUPFAM" id="SSF53163">
    <property type="entry name" value="HybD-like"/>
    <property type="match status" value="1"/>
</dbReference>
<evidence type="ECO:0000313" key="1">
    <source>
        <dbReference type="EMBL" id="CZF78857.1"/>
    </source>
</evidence>
<keyword evidence="2" id="KW-1185">Reference proteome</keyword>
<dbReference type="InterPro" id="IPR000671">
    <property type="entry name" value="Peptidase_A31"/>
</dbReference>
<dbReference type="RefSeq" id="WP_062661506.1">
    <property type="nucleotide sequence ID" value="NZ_FIZX01000001.1"/>
</dbReference>
<sequence length="189" mass="21126">MKNSDNPIHLSDFDLIYGIGNVGRQDDGLGWAFIDAIESLGETSAKLVRHYQLFFEDVDLLRRHKRILFVDATKEVTTSHYEMKRVKPQLDDTFTSHAISVQSIVAMCHQCYQVFPDVWLLTVKGSRWELSLGLTPEASDNLKSAFAAVVSQGIFECLDGVVSADDNAVPQKSFESTITPTVECTRIPT</sequence>
<dbReference type="InterPro" id="IPR023430">
    <property type="entry name" value="Pept_HybD-like_dom_sf"/>
</dbReference>
<reference evidence="2" key="1">
    <citation type="submission" date="2016-02" db="EMBL/GenBank/DDBJ databases">
        <authorList>
            <person name="Rodrigo-Torres Lidia"/>
            <person name="Arahal R.David."/>
        </authorList>
    </citation>
    <scope>NUCLEOTIDE SEQUENCE [LARGE SCALE GENOMIC DNA]</scope>
    <source>
        <strain evidence="2">CECT 9029</strain>
    </source>
</reference>
<dbReference type="GO" id="GO:0004175">
    <property type="term" value="F:endopeptidase activity"/>
    <property type="evidence" value="ECO:0007669"/>
    <property type="project" value="TreeGrafter"/>
</dbReference>
<evidence type="ECO:0000313" key="2">
    <source>
        <dbReference type="Proteomes" id="UP000071641"/>
    </source>
</evidence>
<organism evidence="1 2">
    <name type="scientific">Grimontia celer</name>
    <dbReference type="NCBI Taxonomy" id="1796497"/>
    <lineage>
        <taxon>Bacteria</taxon>
        <taxon>Pseudomonadati</taxon>
        <taxon>Pseudomonadota</taxon>
        <taxon>Gammaproteobacteria</taxon>
        <taxon>Vibrionales</taxon>
        <taxon>Vibrionaceae</taxon>
        <taxon>Grimontia</taxon>
    </lineage>
</organism>
<dbReference type="AlphaFoldDB" id="A0A128EWB9"/>
<dbReference type="Proteomes" id="UP000071641">
    <property type="component" value="Unassembled WGS sequence"/>
</dbReference>
<dbReference type="OrthoDB" id="9808862at2"/>
<dbReference type="STRING" id="1796497.GCE9029_01096"/>
<dbReference type="GO" id="GO:0008047">
    <property type="term" value="F:enzyme activator activity"/>
    <property type="evidence" value="ECO:0007669"/>
    <property type="project" value="InterPro"/>
</dbReference>
<dbReference type="PANTHER" id="PTHR30302">
    <property type="entry name" value="HYDROGENASE 1 MATURATION PROTEASE"/>
    <property type="match status" value="1"/>
</dbReference>
<dbReference type="NCBIfam" id="TIGR00072">
    <property type="entry name" value="hydrog_prot"/>
    <property type="match status" value="1"/>
</dbReference>
<proteinExistence type="predicted"/>
<gene>
    <name evidence="1" type="ORF">GCE9029_01096</name>
</gene>
<dbReference type="Gene3D" id="3.40.50.1450">
    <property type="entry name" value="HybD-like"/>
    <property type="match status" value="1"/>
</dbReference>
<dbReference type="PANTHER" id="PTHR30302:SF5">
    <property type="entry name" value="SLR1876 PROTEIN"/>
    <property type="match status" value="1"/>
</dbReference>
<evidence type="ECO:0008006" key="3">
    <source>
        <dbReference type="Google" id="ProtNLM"/>
    </source>
</evidence>
<protein>
    <recommendedName>
        <fullName evidence="3">Hydrogenase maturation protease</fullName>
    </recommendedName>
</protein>
<accession>A0A128EWB9</accession>
<name>A0A128EWB9_9GAMM</name>
<dbReference type="EMBL" id="FIZX01000001">
    <property type="protein sequence ID" value="CZF78857.1"/>
    <property type="molecule type" value="Genomic_DNA"/>
</dbReference>
<dbReference type="GO" id="GO:0016485">
    <property type="term" value="P:protein processing"/>
    <property type="evidence" value="ECO:0007669"/>
    <property type="project" value="TreeGrafter"/>
</dbReference>